<organism evidence="3">
    <name type="scientific">Notodromas monacha</name>
    <dbReference type="NCBI Taxonomy" id="399045"/>
    <lineage>
        <taxon>Eukaryota</taxon>
        <taxon>Metazoa</taxon>
        <taxon>Ecdysozoa</taxon>
        <taxon>Arthropoda</taxon>
        <taxon>Crustacea</taxon>
        <taxon>Oligostraca</taxon>
        <taxon>Ostracoda</taxon>
        <taxon>Podocopa</taxon>
        <taxon>Podocopida</taxon>
        <taxon>Cypridocopina</taxon>
        <taxon>Cypridoidea</taxon>
        <taxon>Cyprididae</taxon>
        <taxon>Notodromas</taxon>
    </lineage>
</organism>
<sequence length="416" mass="47255">MDSRGELEEEVAVGGEDSTGTTSGLRSSLRFSTDVVDRDEAELLELIRAYLLVSVVTGTVTSMVCHLTGVAACSLDELLIYLERECFCALYFVTLSSVAVSGCCKKSRFPFHCPEMDFLDVRVKLSQQRNVTGGHVEGMPRPGQLEVYHGPMYQHLSFAQVLGEVANFLKSYPSETVLMKLNEELYTKEERGKPEFVKKLSDELKKYHDILWCCDYIPSMKDMRGKVVIIRNYKGEPYFGLSKDLFWVQNMWDIPTLWHLDKKKAAFKRLFDLSGSLGYLREPVINYASATGWAAHPHMVAARMNKYVLELISMECSPWKVGIVPMDFPGYGILHRIIDSNFCQDSKTPGPKHYGDCRAQWNMASFGCKVTRDRCAPGHSVQVKHFWKLWKCMCTCQDNAAMTDRGCGTIRENWCD</sequence>
<dbReference type="Pfam" id="PF00388">
    <property type="entry name" value="PI-PLC-X"/>
    <property type="match status" value="1"/>
</dbReference>
<evidence type="ECO:0000259" key="2">
    <source>
        <dbReference type="Pfam" id="PF00388"/>
    </source>
</evidence>
<keyword evidence="4" id="KW-1185">Reference proteome</keyword>
<dbReference type="GO" id="GO:0006629">
    <property type="term" value="P:lipid metabolic process"/>
    <property type="evidence" value="ECO:0007669"/>
    <property type="project" value="InterPro"/>
</dbReference>
<feature type="region of interest" description="Disordered" evidence="1">
    <location>
        <begin position="1"/>
        <end position="26"/>
    </location>
</feature>
<dbReference type="OrthoDB" id="6506052at2759"/>
<feature type="compositionally biased region" description="Low complexity" evidence="1">
    <location>
        <begin position="12"/>
        <end position="26"/>
    </location>
</feature>
<dbReference type="AlphaFoldDB" id="A0A7R9BQV6"/>
<dbReference type="Proteomes" id="UP000678499">
    <property type="component" value="Unassembled WGS sequence"/>
</dbReference>
<dbReference type="Gene3D" id="3.20.20.190">
    <property type="entry name" value="Phosphatidylinositol (PI) phosphodiesterase"/>
    <property type="match status" value="1"/>
</dbReference>
<dbReference type="EMBL" id="OA883463">
    <property type="protein sequence ID" value="CAD7278974.1"/>
    <property type="molecule type" value="Genomic_DNA"/>
</dbReference>
<name>A0A7R9BQV6_9CRUS</name>
<accession>A0A7R9BQV6</accession>
<evidence type="ECO:0000256" key="1">
    <source>
        <dbReference type="SAM" id="MobiDB-lite"/>
    </source>
</evidence>
<dbReference type="PROSITE" id="PS50007">
    <property type="entry name" value="PIPLC_X_DOMAIN"/>
    <property type="match status" value="1"/>
</dbReference>
<dbReference type="EMBL" id="CAJPEX010001426">
    <property type="protein sequence ID" value="CAG0919126.1"/>
    <property type="molecule type" value="Genomic_DNA"/>
</dbReference>
<evidence type="ECO:0000313" key="4">
    <source>
        <dbReference type="Proteomes" id="UP000678499"/>
    </source>
</evidence>
<reference evidence="3" key="1">
    <citation type="submission" date="2020-11" db="EMBL/GenBank/DDBJ databases">
        <authorList>
            <person name="Tran Van P."/>
        </authorList>
    </citation>
    <scope>NUCLEOTIDE SEQUENCE</scope>
</reference>
<gene>
    <name evidence="3" type="ORF">NMOB1V02_LOCUS6663</name>
</gene>
<dbReference type="SUPFAM" id="SSF51695">
    <property type="entry name" value="PLC-like phosphodiesterases"/>
    <property type="match status" value="1"/>
</dbReference>
<dbReference type="GO" id="GO:0008081">
    <property type="term" value="F:phosphoric diester hydrolase activity"/>
    <property type="evidence" value="ECO:0007669"/>
    <property type="project" value="InterPro"/>
</dbReference>
<dbReference type="InterPro" id="IPR017946">
    <property type="entry name" value="PLC-like_Pdiesterase_TIM-brl"/>
</dbReference>
<dbReference type="InterPro" id="IPR000909">
    <property type="entry name" value="PLipase_C_PInositol-sp_X_dom"/>
</dbReference>
<protein>
    <recommendedName>
        <fullName evidence="2">Phosphatidylinositol-specific phospholipase C X domain-containing protein</fullName>
    </recommendedName>
</protein>
<proteinExistence type="predicted"/>
<evidence type="ECO:0000313" key="3">
    <source>
        <dbReference type="EMBL" id="CAD7278974.1"/>
    </source>
</evidence>
<feature type="domain" description="Phosphatidylinositol-specific phospholipase C X" evidence="2">
    <location>
        <begin position="143"/>
        <end position="231"/>
    </location>
</feature>